<feature type="transmembrane region" description="Helical" evidence="1">
    <location>
        <begin position="39"/>
        <end position="58"/>
    </location>
</feature>
<name>A0ABS5D3R9_9FLAO</name>
<dbReference type="RefSeq" id="WP_210789343.1">
    <property type="nucleotide sequence ID" value="NZ_JAGPXB010000006.1"/>
</dbReference>
<evidence type="ECO:0000256" key="1">
    <source>
        <dbReference type="SAM" id="Phobius"/>
    </source>
</evidence>
<sequence>MTKINVAVLEIANKAYLKILVDNQEIVIKHKFCLGDKSILGALIFLFGGFFLMVAPFFKTSDILSKVIGVSIGLLFVILSTMTIIRQLVDCIQITEKYLIFRYNLKETKIPLNGNLQVKMKTEVNKISRVGKLGSDFITITHFMQVQNIATPILQFQMPNSEADNAKKLGLEINKIINAKFNRQITKTDD</sequence>
<protein>
    <recommendedName>
        <fullName evidence="4">DUF304 domain-containing protein</fullName>
    </recommendedName>
</protein>
<proteinExistence type="predicted"/>
<feature type="transmembrane region" description="Helical" evidence="1">
    <location>
        <begin position="64"/>
        <end position="85"/>
    </location>
</feature>
<keyword evidence="1" id="KW-0472">Membrane</keyword>
<organism evidence="2 3">
    <name type="scientific">Flavobacterium erciyesense</name>
    <dbReference type="NCBI Taxonomy" id="2825842"/>
    <lineage>
        <taxon>Bacteria</taxon>
        <taxon>Pseudomonadati</taxon>
        <taxon>Bacteroidota</taxon>
        <taxon>Flavobacteriia</taxon>
        <taxon>Flavobacteriales</taxon>
        <taxon>Flavobacteriaceae</taxon>
        <taxon>Flavobacterium</taxon>
    </lineage>
</organism>
<accession>A0ABS5D3R9</accession>
<keyword evidence="1" id="KW-1133">Transmembrane helix</keyword>
<dbReference type="Proteomes" id="UP000679008">
    <property type="component" value="Unassembled WGS sequence"/>
</dbReference>
<dbReference type="EMBL" id="JAGPXB010000006">
    <property type="protein sequence ID" value="MBQ0908658.1"/>
    <property type="molecule type" value="Genomic_DNA"/>
</dbReference>
<reference evidence="2 3" key="1">
    <citation type="submission" date="2021-04" db="EMBL/GenBank/DDBJ databases">
        <title>Description of novel Flavobacterium sp. F-328.</title>
        <authorList>
            <person name="Saticioglu I.B."/>
        </authorList>
    </citation>
    <scope>NUCLEOTIDE SEQUENCE [LARGE SCALE GENOMIC DNA]</scope>
    <source>
        <strain evidence="2 3">F-328</strain>
    </source>
</reference>
<evidence type="ECO:0008006" key="4">
    <source>
        <dbReference type="Google" id="ProtNLM"/>
    </source>
</evidence>
<evidence type="ECO:0000313" key="3">
    <source>
        <dbReference type="Proteomes" id="UP000679008"/>
    </source>
</evidence>
<keyword evidence="3" id="KW-1185">Reference proteome</keyword>
<gene>
    <name evidence="2" type="ORF">KBJ98_08090</name>
</gene>
<evidence type="ECO:0000313" key="2">
    <source>
        <dbReference type="EMBL" id="MBQ0908658.1"/>
    </source>
</evidence>
<keyword evidence="1" id="KW-0812">Transmembrane</keyword>
<comment type="caution">
    <text evidence="2">The sequence shown here is derived from an EMBL/GenBank/DDBJ whole genome shotgun (WGS) entry which is preliminary data.</text>
</comment>